<dbReference type="InterPro" id="IPR011333">
    <property type="entry name" value="SKP1/BTB/POZ_sf"/>
</dbReference>
<feature type="compositionally biased region" description="Basic residues" evidence="3">
    <location>
        <begin position="978"/>
        <end position="994"/>
    </location>
</feature>
<feature type="region of interest" description="Disordered" evidence="3">
    <location>
        <begin position="1105"/>
        <end position="1180"/>
    </location>
</feature>
<dbReference type="Ensembl" id="ENSBIXT00005003132.1">
    <property type="protein sequence ID" value="ENSBIXP00005031966.1"/>
    <property type="gene ID" value="ENSBIXG00005006111.1"/>
</dbReference>
<dbReference type="InterPro" id="IPR015915">
    <property type="entry name" value="Kelch-typ_b-propeller"/>
</dbReference>
<feature type="region of interest" description="Disordered" evidence="3">
    <location>
        <begin position="1"/>
        <end position="55"/>
    </location>
</feature>
<dbReference type="Gene3D" id="2.120.10.80">
    <property type="entry name" value="Kelch-type beta propeller"/>
    <property type="match status" value="1"/>
</dbReference>
<dbReference type="InterPro" id="IPR037839">
    <property type="entry name" value="PLEKHN1_PH"/>
</dbReference>
<feature type="region of interest" description="Disordered" evidence="3">
    <location>
        <begin position="1063"/>
        <end position="1090"/>
    </location>
</feature>
<dbReference type="GO" id="GO:1901612">
    <property type="term" value="F:cardiolipin binding"/>
    <property type="evidence" value="ECO:0007669"/>
    <property type="project" value="InterPro"/>
</dbReference>
<dbReference type="AlphaFoldDB" id="A0A4W2HLL6"/>
<dbReference type="GO" id="GO:1901981">
    <property type="term" value="F:phosphatidylinositol phosphate binding"/>
    <property type="evidence" value="ECO:0007669"/>
    <property type="project" value="TreeGrafter"/>
</dbReference>
<dbReference type="PANTHER" id="PTHR46882">
    <property type="entry name" value="PLECKSTRIN HOMOLOGY DOMAIN-CONTAINING FAMILY N MEMBER 1"/>
    <property type="match status" value="1"/>
</dbReference>
<dbReference type="FunFam" id="1.25.40.420:FF:000001">
    <property type="entry name" value="Kelch-like family member 12"/>
    <property type="match status" value="1"/>
</dbReference>
<protein>
    <submittedName>
        <fullName evidence="5">Kelch like family member 17</fullName>
    </submittedName>
</protein>
<dbReference type="Gene3D" id="3.30.710.10">
    <property type="entry name" value="Potassium Channel Kv1.1, Chain A"/>
    <property type="match status" value="1"/>
</dbReference>
<dbReference type="InterPro" id="IPR011705">
    <property type="entry name" value="BACK"/>
</dbReference>
<feature type="compositionally biased region" description="Pro residues" evidence="3">
    <location>
        <begin position="1136"/>
        <end position="1145"/>
    </location>
</feature>
<name>A0A4W2HLL6_BOBOX</name>
<dbReference type="PANTHER" id="PTHR46882:SF1">
    <property type="entry name" value="PLECKSTRIN HOMOLOGY DOMAIN-CONTAINING FAMILY N MEMBER 1"/>
    <property type="match status" value="1"/>
</dbReference>
<dbReference type="InterPro" id="IPR006652">
    <property type="entry name" value="Kelch_1"/>
</dbReference>
<dbReference type="SUPFAM" id="SSF50729">
    <property type="entry name" value="PH domain-like"/>
    <property type="match status" value="2"/>
</dbReference>
<dbReference type="SMART" id="SM00225">
    <property type="entry name" value="BTB"/>
    <property type="match status" value="1"/>
</dbReference>
<dbReference type="Proteomes" id="UP000429181">
    <property type="component" value="Chromosome 16"/>
</dbReference>
<feature type="compositionally biased region" description="Polar residues" evidence="3">
    <location>
        <begin position="1151"/>
        <end position="1162"/>
    </location>
</feature>
<dbReference type="GO" id="GO:0001786">
    <property type="term" value="F:phosphatidylserine binding"/>
    <property type="evidence" value="ECO:0007669"/>
    <property type="project" value="TreeGrafter"/>
</dbReference>
<feature type="compositionally biased region" description="Polar residues" evidence="3">
    <location>
        <begin position="922"/>
        <end position="933"/>
    </location>
</feature>
<reference evidence="5 6" key="1">
    <citation type="submission" date="2018-11" db="EMBL/GenBank/DDBJ databases">
        <title>Haplotype-resolved cattle genomes.</title>
        <authorList>
            <person name="Low W.Y."/>
            <person name="Tearle R."/>
            <person name="Bickhart D.M."/>
            <person name="Rosen B.D."/>
            <person name="Koren S."/>
            <person name="Rhie A."/>
            <person name="Hiendleder S."/>
            <person name="Phillippy A.M."/>
            <person name="Smith T.P.L."/>
            <person name="Williams J.L."/>
        </authorList>
    </citation>
    <scope>NUCLEOTIDE SEQUENCE [LARGE SCALE GENOMIC DNA]</scope>
</reference>
<dbReference type="UniPathway" id="UPA00143"/>
<dbReference type="Gene3D" id="1.25.40.420">
    <property type="match status" value="1"/>
</dbReference>
<accession>A0A4W2HLL6</accession>
<keyword evidence="2" id="KW-0677">Repeat</keyword>
<dbReference type="SUPFAM" id="SSF117281">
    <property type="entry name" value="Kelch motif"/>
    <property type="match status" value="1"/>
</dbReference>
<evidence type="ECO:0000256" key="3">
    <source>
        <dbReference type="SAM" id="MobiDB-lite"/>
    </source>
</evidence>
<dbReference type="SMART" id="SM00612">
    <property type="entry name" value="Kelch"/>
    <property type="match status" value="6"/>
</dbReference>
<dbReference type="InterPro" id="IPR042835">
    <property type="entry name" value="PLEKHN1"/>
</dbReference>
<feature type="compositionally biased region" description="Polar residues" evidence="3">
    <location>
        <begin position="941"/>
        <end position="955"/>
    </location>
</feature>
<feature type="compositionally biased region" description="Low complexity" evidence="3">
    <location>
        <begin position="1005"/>
        <end position="1015"/>
    </location>
</feature>
<dbReference type="InterPro" id="IPR001849">
    <property type="entry name" value="PH_domain"/>
</dbReference>
<proteinExistence type="predicted"/>
<dbReference type="GO" id="GO:0001666">
    <property type="term" value="P:response to hypoxia"/>
    <property type="evidence" value="ECO:0007669"/>
    <property type="project" value="TreeGrafter"/>
</dbReference>
<dbReference type="GO" id="GO:0016567">
    <property type="term" value="P:protein ubiquitination"/>
    <property type="evidence" value="ECO:0007669"/>
    <property type="project" value="UniProtKB-UniPathway"/>
</dbReference>
<dbReference type="InterPro" id="IPR011993">
    <property type="entry name" value="PH-like_dom_sf"/>
</dbReference>
<dbReference type="FunFam" id="3.30.710.10:FF:000001">
    <property type="entry name" value="Kelch-like family member 20"/>
    <property type="match status" value="1"/>
</dbReference>
<evidence type="ECO:0000313" key="6">
    <source>
        <dbReference type="Proteomes" id="UP000429181"/>
    </source>
</evidence>
<dbReference type="InterPro" id="IPR000210">
    <property type="entry name" value="BTB/POZ_dom"/>
</dbReference>
<dbReference type="PRINTS" id="PR00501">
    <property type="entry name" value="KELCHREPEAT"/>
</dbReference>
<gene>
    <name evidence="5" type="primary">KLHL17</name>
</gene>
<evidence type="ECO:0000256" key="2">
    <source>
        <dbReference type="ARBA" id="ARBA00022737"/>
    </source>
</evidence>
<dbReference type="SUPFAM" id="SSF54695">
    <property type="entry name" value="POZ domain"/>
    <property type="match status" value="1"/>
</dbReference>
<dbReference type="PROSITE" id="PS50097">
    <property type="entry name" value="BTB"/>
    <property type="match status" value="1"/>
</dbReference>
<sequence>MQPRSERPAGRTQSPEHGSPGPAPEAPPPPPPPPQPPAPEAERARPRQARPTAPMEGTMQLLSREGHAVSHNSKRHYHDAFVAMSRMRQRGLLCDIVLHVAAKEIRAHKVVLASCSPYFHAMFTNEMSESRQTHVTLHDIDPQALDQLVQFAYTAEIVVGEGNVQTLLPAASLLQLNGVRDACCKFLLSQLDPSNCLGIRGFADTHSCGDLLKAAHRYVLQHFVDVAKTEEFMLLPLKQVLELVSSDSLNVPSEEDVYRAVLSWVKHDVDARRQHVPRLMKCVRLPLLSRDFLLGHVDAESLVRHHPDCKDLLIEALKFHLLPEQRGVLGTSRTRPRRCEGAGPVLFAVGGGSLFAIHGDCEAYDTRTDRWHVVASMSTRRARVGVAAVGNRLYAVGGYDGTSDLATVESYDPVTNTWQPEVSMGTRRSCLGVAALHGLLYAAGGYDGASCLNSAERYDPLTGTWTSIAAMSTRRRYVRVAMLDGNLYAVGGYDSSSHLATVEKYEPQVNSWTPVASMLSRRSSAGVAVLEGALYVAGGNDGTSCLNSVERYSPKAGAWESVAPMNIRRSTHDLVAMDGWLYAVGGNDGSSSLNSIEKYNPRTNKEDGARKLAGLFGTEAGADRDTTADKIFHYIPGTNIPGLQSQQEILEQPFLSVFKEGRRRAAVRSLGSVVHYAKVQLRFQHSQNVSDCYLELFPSHLYFQAHGPEGLTFQGLLPLMELSVCPLEGSREHAFQITGPLPAPLLVLCPSQAELGRWLYHLEKQIALVGGVPRCPPEPLQHRLTRLRTASGRQVMGSAICASRVKLQHLPSQEQWDRLLVLYPTSLAIFSEEADGLCFKGELPLSAIHINLEEREKQIRSFLIEGRLINTIRVVCASYEDYSHWLLCLQTVCQEDRASPPLGPESLPGLRAPTQVVASGRGSLSSDARTSWDSGCPAPASTCTSHSLPESSAPSTAGCPARPPLEQANPGCTSIGGHRAKLRRGGSSRSPRNKARAERPGPAALLHLDLTKLSLDGGTEAPDHSLETPHSPLYADPYTPPATSHRKITDVQNLDEFLSAMQSTLGPEPSSPFCSIPVSEPVSDSSCGLSGPHLLSEKAVLRARASRHHRASIKGWGPRPPDSPQLVSPEKEASPDPSPPPPDGVPRPGYGSSQDKALSPSQRRGPRGAPEPEQGLIQWI</sequence>
<feature type="domain" description="BTB" evidence="4">
    <location>
        <begin position="94"/>
        <end position="161"/>
    </location>
</feature>
<dbReference type="GO" id="GO:0043065">
    <property type="term" value="P:positive regulation of apoptotic process"/>
    <property type="evidence" value="ECO:0007669"/>
    <property type="project" value="InterPro"/>
</dbReference>
<feature type="compositionally biased region" description="Pro residues" evidence="3">
    <location>
        <begin position="21"/>
        <end position="39"/>
    </location>
</feature>
<dbReference type="GO" id="GO:0070300">
    <property type="term" value="F:phosphatidic acid binding"/>
    <property type="evidence" value="ECO:0007669"/>
    <property type="project" value="TreeGrafter"/>
</dbReference>
<evidence type="ECO:0000259" key="4">
    <source>
        <dbReference type="PROSITE" id="PS50097"/>
    </source>
</evidence>
<dbReference type="Gene3D" id="2.30.29.30">
    <property type="entry name" value="Pleckstrin-homology domain (PH domain)/Phosphotyrosine-binding domain (PTB)"/>
    <property type="match status" value="2"/>
</dbReference>
<reference evidence="5" key="2">
    <citation type="submission" date="2025-08" db="UniProtKB">
        <authorList>
            <consortium name="Ensembl"/>
        </authorList>
    </citation>
    <scope>IDENTIFICATION</scope>
</reference>
<dbReference type="CDD" id="cd18246">
    <property type="entry name" value="BTB_POZ_KLHL17_actinfilin"/>
    <property type="match status" value="1"/>
</dbReference>
<dbReference type="GO" id="GO:0031966">
    <property type="term" value="C:mitochondrial membrane"/>
    <property type="evidence" value="ECO:0007669"/>
    <property type="project" value="TreeGrafter"/>
</dbReference>
<dbReference type="Pfam" id="PF00651">
    <property type="entry name" value="BTB"/>
    <property type="match status" value="1"/>
</dbReference>
<dbReference type="GeneTree" id="ENSGT00940000157635"/>
<keyword evidence="1" id="KW-0880">Kelch repeat</keyword>
<dbReference type="Pfam" id="PF07707">
    <property type="entry name" value="BACK"/>
    <property type="match status" value="1"/>
</dbReference>
<dbReference type="CDD" id="cd13323">
    <property type="entry name" value="PH_PLEKHN1"/>
    <property type="match status" value="1"/>
</dbReference>
<evidence type="ECO:0000313" key="5">
    <source>
        <dbReference type="Ensembl" id="ENSBIXP00005031966.1"/>
    </source>
</evidence>
<dbReference type="FunFam" id="2.120.10.80:FF:000019">
    <property type="entry name" value="Kelch-like family member 17"/>
    <property type="match status" value="1"/>
</dbReference>
<feature type="region of interest" description="Disordered" evidence="3">
    <location>
        <begin position="916"/>
        <end position="1044"/>
    </location>
</feature>
<dbReference type="GO" id="GO:0005856">
    <property type="term" value="C:cytoskeleton"/>
    <property type="evidence" value="ECO:0007669"/>
    <property type="project" value="TreeGrafter"/>
</dbReference>
<dbReference type="GO" id="GO:0061158">
    <property type="term" value="P:3'-UTR-mediated mRNA destabilization"/>
    <property type="evidence" value="ECO:0007669"/>
    <property type="project" value="TreeGrafter"/>
</dbReference>
<dbReference type="Pfam" id="PF01344">
    <property type="entry name" value="Kelch_1"/>
    <property type="match status" value="5"/>
</dbReference>
<evidence type="ECO:0000256" key="1">
    <source>
        <dbReference type="ARBA" id="ARBA00022441"/>
    </source>
</evidence>
<dbReference type="SMART" id="SM00233">
    <property type="entry name" value="PH"/>
    <property type="match status" value="2"/>
</dbReference>
<dbReference type="SMART" id="SM00875">
    <property type="entry name" value="BACK"/>
    <property type="match status" value="1"/>
</dbReference>
<organism evidence="5 6">
    <name type="scientific">Bos indicus x Bos taurus</name>
    <name type="common">Hybrid cattle</name>
    <dbReference type="NCBI Taxonomy" id="30522"/>
    <lineage>
        <taxon>Eukaryota</taxon>
        <taxon>Metazoa</taxon>
        <taxon>Chordata</taxon>
        <taxon>Craniata</taxon>
        <taxon>Vertebrata</taxon>
        <taxon>Euteleostomi</taxon>
        <taxon>Mammalia</taxon>
        <taxon>Eutheria</taxon>
        <taxon>Laurasiatheria</taxon>
        <taxon>Artiodactyla</taxon>
        <taxon>Ruminantia</taxon>
        <taxon>Pecora</taxon>
        <taxon>Bovidae</taxon>
        <taxon>Bovinae</taxon>
        <taxon>Bos</taxon>
    </lineage>
</organism>